<dbReference type="EMBL" id="CP032998">
    <property type="protein sequence ID" value="QCI26236.1"/>
    <property type="molecule type" value="Genomic_DNA"/>
</dbReference>
<evidence type="ECO:0000256" key="1">
    <source>
        <dbReference type="ARBA" id="ARBA00004370"/>
    </source>
</evidence>
<evidence type="ECO:0000256" key="8">
    <source>
        <dbReference type="ARBA" id="ARBA00023136"/>
    </source>
</evidence>
<dbReference type="AlphaFoldDB" id="A0A4D6Y8H6"/>
<gene>
    <name evidence="10" type="primary">secE</name>
    <name evidence="10" type="ORF">D9V79_00165</name>
</gene>
<dbReference type="GO" id="GO:0006605">
    <property type="term" value="P:protein targeting"/>
    <property type="evidence" value="ECO:0007669"/>
    <property type="project" value="InterPro"/>
</dbReference>
<dbReference type="GO" id="GO:0009306">
    <property type="term" value="P:protein secretion"/>
    <property type="evidence" value="ECO:0007669"/>
    <property type="project" value="InterPro"/>
</dbReference>
<evidence type="ECO:0000256" key="9">
    <source>
        <dbReference type="SAM" id="Phobius"/>
    </source>
</evidence>
<keyword evidence="4 9" id="KW-0812">Transmembrane</keyword>
<comment type="subcellular location">
    <subcellularLocation>
        <location evidence="1">Membrane</location>
    </subcellularLocation>
</comment>
<accession>A0A4D6Y8H6</accession>
<dbReference type="PANTHER" id="PTHR33910">
    <property type="entry name" value="PROTEIN TRANSLOCASE SUBUNIT SECE"/>
    <property type="match status" value="1"/>
</dbReference>
<dbReference type="GO" id="GO:0043952">
    <property type="term" value="P:protein transport by the Sec complex"/>
    <property type="evidence" value="ECO:0007669"/>
    <property type="project" value="TreeGrafter"/>
</dbReference>
<name>A0A4D6Y8H6_9GAMM</name>
<dbReference type="GO" id="GO:0006886">
    <property type="term" value="P:intracellular protein transport"/>
    <property type="evidence" value="ECO:0007669"/>
    <property type="project" value="InterPro"/>
</dbReference>
<evidence type="ECO:0000256" key="6">
    <source>
        <dbReference type="ARBA" id="ARBA00022989"/>
    </source>
</evidence>
<evidence type="ECO:0000256" key="5">
    <source>
        <dbReference type="ARBA" id="ARBA00022927"/>
    </source>
</evidence>
<dbReference type="Proteomes" id="UP000298636">
    <property type="component" value="Chromosome"/>
</dbReference>
<dbReference type="GO" id="GO:0005886">
    <property type="term" value="C:plasma membrane"/>
    <property type="evidence" value="ECO:0007669"/>
    <property type="project" value="TreeGrafter"/>
</dbReference>
<dbReference type="GO" id="GO:0008320">
    <property type="term" value="F:protein transmembrane transporter activity"/>
    <property type="evidence" value="ECO:0007669"/>
    <property type="project" value="InterPro"/>
</dbReference>
<proteinExistence type="predicted"/>
<reference evidence="10 11" key="1">
    <citation type="submission" date="2018-10" db="EMBL/GenBank/DDBJ databases">
        <title>Comparative functional genomics of the obligate endosymbiont Buchnera aphidicola.</title>
        <authorList>
            <person name="Chong R.A."/>
        </authorList>
    </citation>
    <scope>NUCLEOTIDE SEQUENCE [LARGE SCALE GENOMIC DNA]</scope>
    <source>
        <strain evidence="10 11">Ssp</strain>
    </source>
</reference>
<keyword evidence="11" id="KW-1185">Reference proteome</keyword>
<dbReference type="InterPro" id="IPR001901">
    <property type="entry name" value="Translocase_SecE/Sec61-g"/>
</dbReference>
<keyword evidence="5" id="KW-0653">Protein transport</keyword>
<organism evidence="10 11">
    <name type="scientific">Buchnera aphidicola</name>
    <name type="common">Stegophylla sp.</name>
    <dbReference type="NCBI Taxonomy" id="2315800"/>
    <lineage>
        <taxon>Bacteria</taxon>
        <taxon>Pseudomonadati</taxon>
        <taxon>Pseudomonadota</taxon>
        <taxon>Gammaproteobacteria</taxon>
        <taxon>Enterobacterales</taxon>
        <taxon>Erwiniaceae</taxon>
        <taxon>Buchnera</taxon>
    </lineage>
</organism>
<dbReference type="NCBIfam" id="TIGR00964">
    <property type="entry name" value="secE_bact"/>
    <property type="match status" value="1"/>
</dbReference>
<feature type="transmembrane region" description="Helical" evidence="9">
    <location>
        <begin position="58"/>
        <end position="91"/>
    </location>
</feature>
<dbReference type="Pfam" id="PF00584">
    <property type="entry name" value="SecE"/>
    <property type="match status" value="1"/>
</dbReference>
<protein>
    <submittedName>
        <fullName evidence="10">Preprotein translocase subunit SecE</fullName>
    </submittedName>
</protein>
<evidence type="ECO:0000256" key="7">
    <source>
        <dbReference type="ARBA" id="ARBA00023010"/>
    </source>
</evidence>
<evidence type="ECO:0000256" key="4">
    <source>
        <dbReference type="ARBA" id="ARBA00022692"/>
    </source>
</evidence>
<dbReference type="Gene3D" id="1.20.5.1030">
    <property type="entry name" value="Preprotein translocase secy subunit"/>
    <property type="match status" value="1"/>
</dbReference>
<sequence length="95" mass="11505">MIYYLFKNITYLKYSITITLILNFITMMSKKLKKKIINFIYESNIDCKKISWLNKKEAIQITFIIIFTSIIISLLLWIIDRIIFYIIALIIKLRF</sequence>
<keyword evidence="2" id="KW-0813">Transport</keyword>
<dbReference type="InterPro" id="IPR038379">
    <property type="entry name" value="SecE_sf"/>
</dbReference>
<evidence type="ECO:0000313" key="11">
    <source>
        <dbReference type="Proteomes" id="UP000298636"/>
    </source>
</evidence>
<keyword evidence="8 9" id="KW-0472">Membrane</keyword>
<feature type="transmembrane region" description="Helical" evidence="9">
    <location>
        <begin position="12"/>
        <end position="29"/>
    </location>
</feature>
<dbReference type="PANTHER" id="PTHR33910:SF1">
    <property type="entry name" value="PROTEIN TRANSLOCASE SUBUNIT SECE"/>
    <property type="match status" value="1"/>
</dbReference>
<evidence type="ECO:0000256" key="3">
    <source>
        <dbReference type="ARBA" id="ARBA00022475"/>
    </source>
</evidence>
<evidence type="ECO:0000313" key="10">
    <source>
        <dbReference type="EMBL" id="QCI26236.1"/>
    </source>
</evidence>
<keyword evidence="3" id="KW-1003">Cell membrane</keyword>
<evidence type="ECO:0000256" key="2">
    <source>
        <dbReference type="ARBA" id="ARBA00022448"/>
    </source>
</evidence>
<dbReference type="InterPro" id="IPR005807">
    <property type="entry name" value="SecE_bac"/>
</dbReference>
<keyword evidence="6 9" id="KW-1133">Transmembrane helix</keyword>
<keyword evidence="7" id="KW-0811">Translocation</keyword>
<dbReference type="PRINTS" id="PR01650">
    <property type="entry name" value="SECETRNLCASE"/>
</dbReference>